<keyword evidence="8" id="KW-0378">Hydrolase</keyword>
<name>A0A420ELF2_9ALTE</name>
<evidence type="ECO:0000256" key="7">
    <source>
        <dbReference type="ARBA" id="ARBA00022723"/>
    </source>
</evidence>
<evidence type="ECO:0000256" key="5">
    <source>
        <dbReference type="ARBA" id="ARBA00012029"/>
    </source>
</evidence>
<dbReference type="InterPro" id="IPR014883">
    <property type="entry name" value="VRR_NUC"/>
</dbReference>
<dbReference type="InterPro" id="IPR049125">
    <property type="entry name" value="FAN1-like_WH"/>
</dbReference>
<evidence type="ECO:0000256" key="1">
    <source>
        <dbReference type="ARBA" id="ARBA00000983"/>
    </source>
</evidence>
<dbReference type="InterPro" id="IPR011856">
    <property type="entry name" value="tRNA_endonuc-like_dom_sf"/>
</dbReference>
<evidence type="ECO:0000256" key="9">
    <source>
        <dbReference type="ARBA" id="ARBA00022842"/>
    </source>
</evidence>
<dbReference type="Proteomes" id="UP000286482">
    <property type="component" value="Unassembled WGS sequence"/>
</dbReference>
<feature type="domain" description="VRR-NUC" evidence="11">
    <location>
        <begin position="422"/>
        <end position="535"/>
    </location>
</feature>
<evidence type="ECO:0000256" key="2">
    <source>
        <dbReference type="ARBA" id="ARBA00001936"/>
    </source>
</evidence>
<protein>
    <recommendedName>
        <fullName evidence="5">phosphodiesterase I</fullName>
        <ecNumber evidence="5">3.1.4.1</ecNumber>
    </recommendedName>
</protein>
<dbReference type="EMBL" id="RAQO01000002">
    <property type="protein sequence ID" value="RKF21509.1"/>
    <property type="molecule type" value="Genomic_DNA"/>
</dbReference>
<keyword evidence="13" id="KW-1185">Reference proteome</keyword>
<comment type="cofactor">
    <cofactor evidence="2">
        <name>Mn(2+)</name>
        <dbReference type="ChEBI" id="CHEBI:29035"/>
    </cofactor>
</comment>
<evidence type="ECO:0000256" key="4">
    <source>
        <dbReference type="ARBA" id="ARBA00005533"/>
    </source>
</evidence>
<dbReference type="Gene3D" id="3.40.1350.10">
    <property type="match status" value="1"/>
</dbReference>
<evidence type="ECO:0000256" key="10">
    <source>
        <dbReference type="ARBA" id="ARBA00023211"/>
    </source>
</evidence>
<dbReference type="PANTHER" id="PTHR15749:SF4">
    <property type="entry name" value="FANCONI-ASSOCIATED NUCLEASE 1"/>
    <property type="match status" value="1"/>
</dbReference>
<gene>
    <name evidence="12" type="ORF">DBZ36_02350</name>
</gene>
<dbReference type="RefSeq" id="WP_120353312.1">
    <property type="nucleotide sequence ID" value="NZ_RAQO01000002.1"/>
</dbReference>
<dbReference type="GO" id="GO:0036297">
    <property type="term" value="P:interstrand cross-link repair"/>
    <property type="evidence" value="ECO:0007669"/>
    <property type="project" value="InterPro"/>
</dbReference>
<keyword evidence="9" id="KW-0460">Magnesium</keyword>
<reference evidence="12 13" key="1">
    <citation type="submission" date="2018-09" db="EMBL/GenBank/DDBJ databases">
        <authorList>
            <person name="Wang Z."/>
        </authorList>
    </citation>
    <scope>NUCLEOTIDE SEQUENCE [LARGE SCALE GENOMIC DNA]</scope>
    <source>
        <strain evidence="12 13">ALS 81</strain>
    </source>
</reference>
<accession>A0A420ELF2</accession>
<proteinExistence type="inferred from homology"/>
<evidence type="ECO:0000313" key="12">
    <source>
        <dbReference type="EMBL" id="RKF21509.1"/>
    </source>
</evidence>
<dbReference type="AlphaFoldDB" id="A0A420ELF2"/>
<evidence type="ECO:0000256" key="8">
    <source>
        <dbReference type="ARBA" id="ARBA00022801"/>
    </source>
</evidence>
<dbReference type="InterPro" id="IPR033315">
    <property type="entry name" value="Fan1-like"/>
</dbReference>
<evidence type="ECO:0000313" key="13">
    <source>
        <dbReference type="Proteomes" id="UP000286482"/>
    </source>
</evidence>
<comment type="catalytic activity">
    <reaction evidence="1">
        <text>Hydrolytically removes 5'-nucleotides successively from the 3'-hydroxy termini of 3'-hydroxy-terminated oligonucleotides.</text>
        <dbReference type="EC" id="3.1.4.1"/>
    </reaction>
</comment>
<sequence>MINFDSQQHYYWLHFWALIDSVELRLGDLFNAQQSQWISKLRALPFNSQLLYIRLLQRKPIVFAQHKLKYPEIDELDTAIEFLEQSQLILISKASWSPYCECLTKLELLSCIDLNAEQLKPLKKLAKAEFHLALKQLPIKANTPYTILELKDNPWLQFQAWYFENSRQQLSEFVLTDIGQVSYEDYRVDRKSRLWQNSQQLSDYWQLLLISSNLELAISPSDEQVTWLQKARFDLSKLRSIQKRCLDLIAREHERQTNFELALQLYAISSSDFAKERQARIHIQLTNYSKAKQCLIAYSSPQANDGLQRFARAFAFRQRKHLDMEISAPVRYQVEIVQLEWFGSDLGPEQQALAQLGQFGWQGWHLENSLVNSIFGLSFWTVFFANIPGAFSHPYQRRPHDLYSPDFCRLREQQLAQAWRLFESEDWLEHLLTCYRQKHSIANPWVDWNRMSVSILTTLVSTIPKLVWRQLFQRLWLDLRHYRSGMPDLFVYKDGRYCWFEVKSPSDSLANHQRDWLQFLRQQLNQNAFVLELRADAPTLKEQCFEALLLDP</sequence>
<evidence type="ECO:0000256" key="6">
    <source>
        <dbReference type="ARBA" id="ARBA00022722"/>
    </source>
</evidence>
<dbReference type="OrthoDB" id="9803913at2"/>
<dbReference type="Pfam" id="PF21315">
    <property type="entry name" value="FAN1_HTH"/>
    <property type="match status" value="1"/>
</dbReference>
<dbReference type="GO" id="GO:0004528">
    <property type="term" value="F:phosphodiesterase I activity"/>
    <property type="evidence" value="ECO:0007669"/>
    <property type="project" value="UniProtKB-EC"/>
</dbReference>
<evidence type="ECO:0000256" key="3">
    <source>
        <dbReference type="ARBA" id="ARBA00001946"/>
    </source>
</evidence>
<organism evidence="12 13">
    <name type="scientific">Alginatibacterium sediminis</name>
    <dbReference type="NCBI Taxonomy" id="2164068"/>
    <lineage>
        <taxon>Bacteria</taxon>
        <taxon>Pseudomonadati</taxon>
        <taxon>Pseudomonadota</taxon>
        <taxon>Gammaproteobacteria</taxon>
        <taxon>Alteromonadales</taxon>
        <taxon>Alteromonadaceae</taxon>
        <taxon>Alginatibacterium</taxon>
    </lineage>
</organism>
<dbReference type="PANTHER" id="PTHR15749">
    <property type="entry name" value="FANCONI-ASSOCIATED NUCLEASE 1"/>
    <property type="match status" value="1"/>
</dbReference>
<dbReference type="GO" id="GO:0003676">
    <property type="term" value="F:nucleic acid binding"/>
    <property type="evidence" value="ECO:0007669"/>
    <property type="project" value="InterPro"/>
</dbReference>
<dbReference type="EC" id="3.1.4.1" evidence="5"/>
<comment type="caution">
    <text evidence="12">The sequence shown here is derived from an EMBL/GenBank/DDBJ whole genome shotgun (WGS) entry which is preliminary data.</text>
</comment>
<keyword evidence="6" id="KW-0540">Nuclease</keyword>
<comment type="cofactor">
    <cofactor evidence="3">
        <name>Mg(2+)</name>
        <dbReference type="ChEBI" id="CHEBI:18420"/>
    </cofactor>
</comment>
<keyword evidence="10" id="KW-0464">Manganese</keyword>
<comment type="similarity">
    <text evidence="4">Belongs to the FAN1 family.</text>
</comment>
<keyword evidence="7" id="KW-0479">Metal-binding</keyword>
<evidence type="ECO:0000259" key="11">
    <source>
        <dbReference type="SMART" id="SM00990"/>
    </source>
</evidence>
<dbReference type="Pfam" id="PF08774">
    <property type="entry name" value="VRR_NUC"/>
    <property type="match status" value="1"/>
</dbReference>
<dbReference type="SMART" id="SM00990">
    <property type="entry name" value="VRR_NUC"/>
    <property type="match status" value="1"/>
</dbReference>
<dbReference type="GO" id="GO:0046872">
    <property type="term" value="F:metal ion binding"/>
    <property type="evidence" value="ECO:0007669"/>
    <property type="project" value="UniProtKB-KW"/>
</dbReference>